<dbReference type="STRING" id="2094558.A0A314ZH26"/>
<proteinExistence type="predicted"/>
<protein>
    <submittedName>
        <fullName evidence="2">Uncharacterized protein</fullName>
    </submittedName>
</protein>
<accession>A0A314ZH26</accession>
<keyword evidence="3" id="KW-1185">Reference proteome</keyword>
<reference evidence="2 3" key="1">
    <citation type="submission" date="2018-02" db="EMBL/GenBank/DDBJ databases">
        <title>Draft genome of wild Prunus yedoensis var. nudiflora.</title>
        <authorList>
            <person name="Baek S."/>
            <person name="Kim J.-H."/>
            <person name="Choi K."/>
            <person name="Kim G.-B."/>
            <person name="Cho A."/>
            <person name="Jang H."/>
            <person name="Shin C.-H."/>
            <person name="Yu H.-J."/>
            <person name="Mun J.-H."/>
        </authorList>
    </citation>
    <scope>NUCLEOTIDE SEQUENCE [LARGE SCALE GENOMIC DNA]</scope>
    <source>
        <strain evidence="3">cv. Jeju island</strain>
        <tissue evidence="2">Leaf</tissue>
    </source>
</reference>
<organism evidence="2 3">
    <name type="scientific">Prunus yedoensis var. nudiflora</name>
    <dbReference type="NCBI Taxonomy" id="2094558"/>
    <lineage>
        <taxon>Eukaryota</taxon>
        <taxon>Viridiplantae</taxon>
        <taxon>Streptophyta</taxon>
        <taxon>Embryophyta</taxon>
        <taxon>Tracheophyta</taxon>
        <taxon>Spermatophyta</taxon>
        <taxon>Magnoliopsida</taxon>
        <taxon>eudicotyledons</taxon>
        <taxon>Gunneridae</taxon>
        <taxon>Pentapetalae</taxon>
        <taxon>rosids</taxon>
        <taxon>fabids</taxon>
        <taxon>Rosales</taxon>
        <taxon>Rosaceae</taxon>
        <taxon>Amygdaloideae</taxon>
        <taxon>Amygdaleae</taxon>
        <taxon>Prunus</taxon>
    </lineage>
</organism>
<feature type="coiled-coil region" evidence="1">
    <location>
        <begin position="66"/>
        <end position="100"/>
    </location>
</feature>
<evidence type="ECO:0000256" key="1">
    <source>
        <dbReference type="SAM" id="Coils"/>
    </source>
</evidence>
<evidence type="ECO:0000313" key="3">
    <source>
        <dbReference type="Proteomes" id="UP000250321"/>
    </source>
</evidence>
<dbReference type="OrthoDB" id="657513at2759"/>
<sequence length="196" mass="22189">MEDEAQKMVALKKAYAEIILNTAKEAAARVMASEHKALRFQLDLRSTKDESLRVLLRLKQMIDSKTSEAEITSSSQQRRIDELEAQLQEAEDIITDLRSELKQVWSELERVNSNQVKPLDRQITREDASFSESPTPEPILLSRLGSGHEIVPTSGLDNIPVSRGIDHKCCNEMKQSEQLSVSDLDKFTPLTLTLRQ</sequence>
<keyword evidence="1" id="KW-0175">Coiled coil</keyword>
<dbReference type="Proteomes" id="UP000250321">
    <property type="component" value="Unassembled WGS sequence"/>
</dbReference>
<gene>
    <name evidence="2" type="ORF">Pyn_11498</name>
</gene>
<evidence type="ECO:0000313" key="2">
    <source>
        <dbReference type="EMBL" id="PQQ01216.1"/>
    </source>
</evidence>
<name>A0A314ZH26_PRUYE</name>
<dbReference type="AlphaFoldDB" id="A0A314ZH26"/>
<dbReference type="EMBL" id="PJQY01001591">
    <property type="protein sequence ID" value="PQQ01216.1"/>
    <property type="molecule type" value="Genomic_DNA"/>
</dbReference>
<comment type="caution">
    <text evidence="2">The sequence shown here is derived from an EMBL/GenBank/DDBJ whole genome shotgun (WGS) entry which is preliminary data.</text>
</comment>
<dbReference type="PANTHER" id="PTHR34778:SF6">
    <property type="entry name" value="SHUGOSHIN C-TERMINAL DOMAIN-CONTAINING PROTEIN"/>
    <property type="match status" value="1"/>
</dbReference>
<dbReference type="PANTHER" id="PTHR34778">
    <property type="entry name" value="OS02G0580700 PROTEIN"/>
    <property type="match status" value="1"/>
</dbReference>